<dbReference type="InterPro" id="IPR033900">
    <property type="entry name" value="Gram_neg_porin_domain"/>
</dbReference>
<dbReference type="InterPro" id="IPR023614">
    <property type="entry name" value="Porin_dom_sf"/>
</dbReference>
<proteinExistence type="predicted"/>
<dbReference type="PANTHER" id="PTHR34501">
    <property type="entry name" value="PROTEIN YDDL-RELATED"/>
    <property type="match status" value="1"/>
</dbReference>
<evidence type="ECO:0000256" key="11">
    <source>
        <dbReference type="SAM" id="SignalP"/>
    </source>
</evidence>
<evidence type="ECO:0000256" key="3">
    <source>
        <dbReference type="ARBA" id="ARBA00022448"/>
    </source>
</evidence>
<evidence type="ECO:0000256" key="4">
    <source>
        <dbReference type="ARBA" id="ARBA00022452"/>
    </source>
</evidence>
<keyword evidence="14" id="KW-1185">Reference proteome</keyword>
<evidence type="ECO:0000259" key="12">
    <source>
        <dbReference type="Pfam" id="PF13609"/>
    </source>
</evidence>
<evidence type="ECO:0000256" key="8">
    <source>
        <dbReference type="ARBA" id="ARBA00023114"/>
    </source>
</evidence>
<evidence type="ECO:0000313" key="14">
    <source>
        <dbReference type="Proteomes" id="UP001209701"/>
    </source>
</evidence>
<organism evidence="13 14">
    <name type="scientific">Roseateles oligotrophus</name>
    <dbReference type="NCBI Taxonomy" id="1769250"/>
    <lineage>
        <taxon>Bacteria</taxon>
        <taxon>Pseudomonadati</taxon>
        <taxon>Pseudomonadota</taxon>
        <taxon>Betaproteobacteria</taxon>
        <taxon>Burkholderiales</taxon>
        <taxon>Sphaerotilaceae</taxon>
        <taxon>Roseateles</taxon>
    </lineage>
</organism>
<reference evidence="13 14" key="1">
    <citation type="submission" date="2021-11" db="EMBL/GenBank/DDBJ databases">
        <authorList>
            <person name="Liang Q."/>
            <person name="Mou H."/>
            <person name="Liu Z."/>
        </authorList>
    </citation>
    <scope>NUCLEOTIDE SEQUENCE [LARGE SCALE GENOMIC DNA]</scope>
    <source>
        <strain evidence="13 14">CHU3</strain>
    </source>
</reference>
<comment type="subcellular location">
    <subcellularLocation>
        <location evidence="1">Cell outer membrane</location>
        <topology evidence="1">Multi-pass membrane protein</topology>
    </subcellularLocation>
</comment>
<evidence type="ECO:0000256" key="9">
    <source>
        <dbReference type="ARBA" id="ARBA00023136"/>
    </source>
</evidence>
<dbReference type="Proteomes" id="UP001209701">
    <property type="component" value="Unassembled WGS sequence"/>
</dbReference>
<comment type="subunit">
    <text evidence="2">Homotrimer.</text>
</comment>
<dbReference type="Pfam" id="PF13609">
    <property type="entry name" value="Porin_4"/>
    <property type="match status" value="1"/>
</dbReference>
<evidence type="ECO:0000256" key="7">
    <source>
        <dbReference type="ARBA" id="ARBA00023065"/>
    </source>
</evidence>
<keyword evidence="4" id="KW-1134">Transmembrane beta strand</keyword>
<keyword evidence="9" id="KW-0472">Membrane</keyword>
<evidence type="ECO:0000256" key="5">
    <source>
        <dbReference type="ARBA" id="ARBA00022692"/>
    </source>
</evidence>
<dbReference type="Gene3D" id="2.40.160.10">
    <property type="entry name" value="Porin"/>
    <property type="match status" value="1"/>
</dbReference>
<dbReference type="PANTHER" id="PTHR34501:SF9">
    <property type="entry name" value="MAJOR OUTER MEMBRANE PROTEIN P.IA"/>
    <property type="match status" value="1"/>
</dbReference>
<evidence type="ECO:0000256" key="2">
    <source>
        <dbReference type="ARBA" id="ARBA00011233"/>
    </source>
</evidence>
<dbReference type="SUPFAM" id="SSF56935">
    <property type="entry name" value="Porins"/>
    <property type="match status" value="1"/>
</dbReference>
<protein>
    <submittedName>
        <fullName evidence="13">Porin</fullName>
    </submittedName>
</protein>
<dbReference type="CDD" id="cd00342">
    <property type="entry name" value="gram_neg_porins"/>
    <property type="match status" value="1"/>
</dbReference>
<name>A0ABT2YER0_9BURK</name>
<sequence length="413" mass="42991">MKKSYLALSLLAISTSAAWAQSSSVTLYGIVEAGVTNTSGVRGGNVTQVVSGIMDGSRLGVRGTEDLGGGFIAGFTLENRLEADSGATGNRPVSGSQLPDRMNQAKLLGLPAQLQPIVTGVAAQVGAGFGVNVANNFWDRQAYVRLVTPVGAVSAGRQYTPAYLMQAEFDIMQTQSSLAAGQVASFPSAIDIRQSNSVQYGIQTGGFTAAAMVAAGEGSASQGHFMGLMSYYRSDAFTVGFGYQERENENGQKSLKNLVLGASAALGPGKLSAMYVTAKDDNPSGLGGIRASLLGSPQTAPFAGLVSTAFINAFKQDSVLMHIGYKMTMGANTFYTAYSKLDDKTKANADTQSYGVAYTYSFSKRTDMNAVLTHFDNKGLGQMAPGGAGFLGGVTTSAGTDSNSFGVSLRHRF</sequence>
<keyword evidence="3" id="KW-0813">Transport</keyword>
<evidence type="ECO:0000256" key="6">
    <source>
        <dbReference type="ARBA" id="ARBA00022729"/>
    </source>
</evidence>
<gene>
    <name evidence="13" type="ORF">LNV07_10590</name>
</gene>
<evidence type="ECO:0000256" key="10">
    <source>
        <dbReference type="ARBA" id="ARBA00023237"/>
    </source>
</evidence>
<keyword evidence="10" id="KW-0998">Cell outer membrane</keyword>
<evidence type="ECO:0000313" key="13">
    <source>
        <dbReference type="EMBL" id="MCV2368534.1"/>
    </source>
</evidence>
<dbReference type="InterPro" id="IPR050298">
    <property type="entry name" value="Gram-neg_bact_OMP"/>
</dbReference>
<dbReference type="EMBL" id="JAJIRN010000004">
    <property type="protein sequence ID" value="MCV2368534.1"/>
    <property type="molecule type" value="Genomic_DNA"/>
</dbReference>
<feature type="chain" id="PRO_5047175879" evidence="11">
    <location>
        <begin position="21"/>
        <end position="413"/>
    </location>
</feature>
<keyword evidence="7" id="KW-0406">Ion transport</keyword>
<comment type="caution">
    <text evidence="13">The sequence shown here is derived from an EMBL/GenBank/DDBJ whole genome shotgun (WGS) entry which is preliminary data.</text>
</comment>
<keyword evidence="5" id="KW-0812">Transmembrane</keyword>
<feature type="domain" description="Porin" evidence="12">
    <location>
        <begin position="7"/>
        <end position="379"/>
    </location>
</feature>
<feature type="signal peptide" evidence="11">
    <location>
        <begin position="1"/>
        <end position="20"/>
    </location>
</feature>
<accession>A0ABT2YER0</accession>
<dbReference type="RefSeq" id="WP_263571126.1">
    <property type="nucleotide sequence ID" value="NZ_JAJIRN010000004.1"/>
</dbReference>
<keyword evidence="6 11" id="KW-0732">Signal</keyword>
<keyword evidence="8" id="KW-0626">Porin</keyword>
<evidence type="ECO:0000256" key="1">
    <source>
        <dbReference type="ARBA" id="ARBA00004571"/>
    </source>
</evidence>